<dbReference type="Proteomes" id="UP000032142">
    <property type="component" value="Unassembled WGS sequence"/>
</dbReference>
<accession>A0A0B0NVU7</accession>
<dbReference type="AlphaFoldDB" id="A0A0B0NVU7"/>
<gene>
    <name evidence="2" type="ORF">F383_23752</name>
</gene>
<reference evidence="3" key="1">
    <citation type="submission" date="2014-09" db="EMBL/GenBank/DDBJ databases">
        <authorList>
            <person name="Mudge J."/>
            <person name="Ramaraj T."/>
            <person name="Lindquist I.E."/>
            <person name="Bharti A.K."/>
            <person name="Sundararajan A."/>
            <person name="Cameron C.T."/>
            <person name="Woodward J.E."/>
            <person name="May G.D."/>
            <person name="Brubaker C."/>
            <person name="Broadhvest J."/>
            <person name="Wilkins T.A."/>
        </authorList>
    </citation>
    <scope>NUCLEOTIDE SEQUENCE</scope>
    <source>
        <strain evidence="3">cv. AKA8401</strain>
    </source>
</reference>
<protein>
    <recommendedName>
        <fullName evidence="4">Pentatricopeptide repeat-containing protein</fullName>
    </recommendedName>
</protein>
<dbReference type="NCBIfam" id="TIGR00756">
    <property type="entry name" value="PPR"/>
    <property type="match status" value="1"/>
</dbReference>
<proteinExistence type="predicted"/>
<evidence type="ECO:0000256" key="1">
    <source>
        <dbReference type="ARBA" id="ARBA00022737"/>
    </source>
</evidence>
<dbReference type="Gene3D" id="1.25.40.10">
    <property type="entry name" value="Tetratricopeptide repeat domain"/>
    <property type="match status" value="1"/>
</dbReference>
<evidence type="ECO:0000313" key="2">
    <source>
        <dbReference type="EMBL" id="KHG15989.1"/>
    </source>
</evidence>
<name>A0A0B0NVU7_GOSAR</name>
<organism evidence="2 3">
    <name type="scientific">Gossypium arboreum</name>
    <name type="common">Tree cotton</name>
    <name type="synonym">Gossypium nanking</name>
    <dbReference type="NCBI Taxonomy" id="29729"/>
    <lineage>
        <taxon>Eukaryota</taxon>
        <taxon>Viridiplantae</taxon>
        <taxon>Streptophyta</taxon>
        <taxon>Embryophyta</taxon>
        <taxon>Tracheophyta</taxon>
        <taxon>Spermatophyta</taxon>
        <taxon>Magnoliopsida</taxon>
        <taxon>eudicotyledons</taxon>
        <taxon>Gunneridae</taxon>
        <taxon>Pentapetalae</taxon>
        <taxon>rosids</taxon>
        <taxon>malvids</taxon>
        <taxon>Malvales</taxon>
        <taxon>Malvaceae</taxon>
        <taxon>Malvoideae</taxon>
        <taxon>Gossypium</taxon>
    </lineage>
</organism>
<evidence type="ECO:0000313" key="3">
    <source>
        <dbReference type="Proteomes" id="UP000032142"/>
    </source>
</evidence>
<evidence type="ECO:0008006" key="4">
    <source>
        <dbReference type="Google" id="ProtNLM"/>
    </source>
</evidence>
<keyword evidence="3" id="KW-1185">Reference proteome</keyword>
<dbReference type="InterPro" id="IPR011990">
    <property type="entry name" value="TPR-like_helical_dom_sf"/>
</dbReference>
<keyword evidence="1" id="KW-0677">Repeat</keyword>
<dbReference type="EMBL" id="KN405082">
    <property type="protein sequence ID" value="KHG15989.1"/>
    <property type="molecule type" value="Genomic_DNA"/>
</dbReference>
<dbReference type="Pfam" id="PF12854">
    <property type="entry name" value="PPR_1"/>
    <property type="match status" value="1"/>
</dbReference>
<dbReference type="InterPro" id="IPR002885">
    <property type="entry name" value="PPR_rpt"/>
</dbReference>
<sequence>MALKVFQDMWNSRLQLDTIFYTILIDGLCKAGHIEVAKEHIA</sequence>